<keyword evidence="2 5" id="KW-0802">TPR repeat</keyword>
<reference evidence="7 8" key="1">
    <citation type="submission" date="2016-10" db="EMBL/GenBank/DDBJ databases">
        <authorList>
            <person name="de Groot N.N."/>
        </authorList>
    </citation>
    <scope>NUCLEOTIDE SEQUENCE [LARGE SCALE GENOMIC DNA]</scope>
    <source>
        <strain evidence="7 8">DSM 24956</strain>
    </source>
</reference>
<evidence type="ECO:0000256" key="5">
    <source>
        <dbReference type="PROSITE-ProRule" id="PRU00339"/>
    </source>
</evidence>
<dbReference type="EMBL" id="FNNJ01000001">
    <property type="protein sequence ID" value="SDW33122.1"/>
    <property type="molecule type" value="Genomic_DNA"/>
</dbReference>
<dbReference type="SMART" id="SM00028">
    <property type="entry name" value="TPR"/>
    <property type="match status" value="3"/>
</dbReference>
<evidence type="ECO:0000256" key="1">
    <source>
        <dbReference type="ARBA" id="ARBA00022737"/>
    </source>
</evidence>
<dbReference type="STRING" id="762486.SAMN05444411_101494"/>
<dbReference type="SUPFAM" id="SSF46689">
    <property type="entry name" value="Homeodomain-like"/>
    <property type="match status" value="1"/>
</dbReference>
<dbReference type="OrthoDB" id="9779074at2"/>
<dbReference type="Proteomes" id="UP000199595">
    <property type="component" value="Unassembled WGS sequence"/>
</dbReference>
<dbReference type="Pfam" id="PF00515">
    <property type="entry name" value="TPR_1"/>
    <property type="match status" value="1"/>
</dbReference>
<dbReference type="Gene3D" id="3.40.50.10610">
    <property type="entry name" value="ABC-type transport auxiliary lipoprotein component"/>
    <property type="match status" value="1"/>
</dbReference>
<dbReference type="InterPro" id="IPR050498">
    <property type="entry name" value="Ycf3"/>
</dbReference>
<evidence type="ECO:0000256" key="2">
    <source>
        <dbReference type="ARBA" id="ARBA00022803"/>
    </source>
</evidence>
<dbReference type="Gene3D" id="1.10.10.60">
    <property type="entry name" value="Homeodomain-like"/>
    <property type="match status" value="2"/>
</dbReference>
<dbReference type="InterPro" id="IPR019734">
    <property type="entry name" value="TPR_rpt"/>
</dbReference>
<dbReference type="RefSeq" id="WP_090119354.1">
    <property type="nucleotide sequence ID" value="NZ_FNNJ01000001.1"/>
</dbReference>
<dbReference type="GO" id="GO:0043565">
    <property type="term" value="F:sequence-specific DNA binding"/>
    <property type="evidence" value="ECO:0007669"/>
    <property type="project" value="InterPro"/>
</dbReference>
<feature type="repeat" description="TPR" evidence="5">
    <location>
        <begin position="299"/>
        <end position="332"/>
    </location>
</feature>
<keyword evidence="1" id="KW-0677">Repeat</keyword>
<organism evidence="7 8">
    <name type="scientific">Lutibacter oricola</name>
    <dbReference type="NCBI Taxonomy" id="762486"/>
    <lineage>
        <taxon>Bacteria</taxon>
        <taxon>Pseudomonadati</taxon>
        <taxon>Bacteroidota</taxon>
        <taxon>Flavobacteriia</taxon>
        <taxon>Flavobacteriales</taxon>
        <taxon>Flavobacteriaceae</taxon>
        <taxon>Lutibacter</taxon>
    </lineage>
</organism>
<evidence type="ECO:0000256" key="4">
    <source>
        <dbReference type="ARBA" id="ARBA00023163"/>
    </source>
</evidence>
<dbReference type="SUPFAM" id="SSF48452">
    <property type="entry name" value="TPR-like"/>
    <property type="match status" value="1"/>
</dbReference>
<keyword evidence="3" id="KW-0805">Transcription regulation</keyword>
<dbReference type="InterPro" id="IPR018060">
    <property type="entry name" value="HTH_AraC"/>
</dbReference>
<evidence type="ECO:0000256" key="3">
    <source>
        <dbReference type="ARBA" id="ARBA00023015"/>
    </source>
</evidence>
<dbReference type="Pfam" id="PF13181">
    <property type="entry name" value="TPR_8"/>
    <property type="match status" value="1"/>
</dbReference>
<keyword evidence="4" id="KW-0804">Transcription</keyword>
<dbReference type="PANTHER" id="PTHR44858:SF1">
    <property type="entry name" value="UDP-N-ACETYLGLUCOSAMINE--PEPTIDE N-ACETYLGLUCOSAMINYLTRANSFERASE SPINDLY-RELATED"/>
    <property type="match status" value="1"/>
</dbReference>
<protein>
    <submittedName>
        <fullName evidence="7">TolB amino-terminal domain-containing protein</fullName>
    </submittedName>
</protein>
<evidence type="ECO:0000313" key="8">
    <source>
        <dbReference type="Proteomes" id="UP000199595"/>
    </source>
</evidence>
<feature type="repeat" description="TPR" evidence="5">
    <location>
        <begin position="265"/>
        <end position="298"/>
    </location>
</feature>
<dbReference type="AlphaFoldDB" id="A0A1H2SND3"/>
<proteinExistence type="predicted"/>
<dbReference type="PANTHER" id="PTHR44858">
    <property type="entry name" value="TETRATRICOPEPTIDE REPEAT PROTEIN 6"/>
    <property type="match status" value="1"/>
</dbReference>
<dbReference type="PROSITE" id="PS01124">
    <property type="entry name" value="HTH_ARAC_FAMILY_2"/>
    <property type="match status" value="1"/>
</dbReference>
<dbReference type="InterPro" id="IPR009057">
    <property type="entry name" value="Homeodomain-like_sf"/>
</dbReference>
<dbReference type="InterPro" id="IPR011990">
    <property type="entry name" value="TPR-like_helical_dom_sf"/>
</dbReference>
<keyword evidence="8" id="KW-1185">Reference proteome</keyword>
<dbReference type="Pfam" id="PF12833">
    <property type="entry name" value="HTH_18"/>
    <property type="match status" value="1"/>
</dbReference>
<sequence>MADSSKSIAVLPFVNMSNDVNNEYFSDGITEEIINALTKIEGLKVIARTSSFSFKGKNIDIRTIGEKLSVKTILEGSVRKSQNRVRITAQLIESETGLHYWSENFDRELDDIFQLQDEISLLIADRIRENFGHLNINEHLVLIDTKNVEAYQAYLKARALQLNWNLEDIYKAIKQYKKCIEIDENYSDAYIAIGWCYGILASWGFMDQEEGFSLSEFFLNKGKELNPNSFKLYFAQSTNSFWRDWNYKKGLEFLNKSIEINPGYSDVFEAKAEIFTAIGYWKEAIKYVDKALDLNPLSPNHFYTKGVIYYLNKDYNTALKYLEKAIEIDSEFSLAIQTKLACFIWLNNWKSFVNFIESNDVLKDLKLVLHKLFCSINKKELPNASLNKLLNSNSETKQSSLIDWDFYLAIQEENLETNFQKLEYIINTKPGQFVNFNNDPFLKILRKEPKFKALQDKVFYNDVLPIKNEVKKSKPRQLLLSEDEIAHFKTKIAQTINEDANYLKSDLTLKGLAENIELHPNKLSWLLNTAYHQNFNDYINSFRINHFKKLVIDPKNSHITILGLAYDSGFNSKSVFNTYFKKVEGITPSQWVKNQSL</sequence>
<name>A0A1H2SND3_9FLAO</name>
<dbReference type="Gene3D" id="1.25.40.10">
    <property type="entry name" value="Tetratricopeptide repeat domain"/>
    <property type="match status" value="2"/>
</dbReference>
<dbReference type="GO" id="GO:0003700">
    <property type="term" value="F:DNA-binding transcription factor activity"/>
    <property type="evidence" value="ECO:0007669"/>
    <property type="project" value="InterPro"/>
</dbReference>
<evidence type="ECO:0000313" key="7">
    <source>
        <dbReference type="EMBL" id="SDW33122.1"/>
    </source>
</evidence>
<gene>
    <name evidence="7" type="ORF">SAMN05444411_101494</name>
</gene>
<dbReference type="SMART" id="SM00342">
    <property type="entry name" value="HTH_ARAC"/>
    <property type="match status" value="1"/>
</dbReference>
<accession>A0A1H2SND3</accession>
<dbReference type="PROSITE" id="PS50005">
    <property type="entry name" value="TPR"/>
    <property type="match status" value="2"/>
</dbReference>
<feature type="domain" description="HTH araC/xylS-type" evidence="6">
    <location>
        <begin position="490"/>
        <end position="594"/>
    </location>
</feature>
<evidence type="ECO:0000259" key="6">
    <source>
        <dbReference type="PROSITE" id="PS01124"/>
    </source>
</evidence>